<protein>
    <submittedName>
        <fullName evidence="1">Uncharacterized protein</fullName>
    </submittedName>
</protein>
<organism evidence="1 2">
    <name type="scientific">Natronosalvus hydrolyticus</name>
    <dbReference type="NCBI Taxonomy" id="2979988"/>
    <lineage>
        <taxon>Archaea</taxon>
        <taxon>Methanobacteriati</taxon>
        <taxon>Methanobacteriota</taxon>
        <taxon>Stenosarchaea group</taxon>
        <taxon>Halobacteria</taxon>
        <taxon>Halobacteriales</taxon>
        <taxon>Natrialbaceae</taxon>
        <taxon>Natronosalvus</taxon>
    </lineage>
</organism>
<evidence type="ECO:0000313" key="1">
    <source>
        <dbReference type="EMBL" id="MCU4753633.1"/>
    </source>
</evidence>
<dbReference type="RefSeq" id="WP_342809943.1">
    <property type="nucleotide sequence ID" value="NZ_JAOPJZ010000019.1"/>
</dbReference>
<evidence type="ECO:0000313" key="2">
    <source>
        <dbReference type="Proteomes" id="UP001321047"/>
    </source>
</evidence>
<keyword evidence="2" id="KW-1185">Reference proteome</keyword>
<proteinExistence type="predicted"/>
<gene>
    <name evidence="1" type="ORF">OB919_16840</name>
</gene>
<dbReference type="EMBL" id="JAOPJZ010000019">
    <property type="protein sequence ID" value="MCU4753633.1"/>
    <property type="molecule type" value="Genomic_DNA"/>
</dbReference>
<accession>A0AAP2ZAS8</accession>
<name>A0AAP2ZAS8_9EURY</name>
<dbReference type="AlphaFoldDB" id="A0AAP2ZAS8"/>
<sequence>MATTDPVFVRFAVRMLSPQDVPLVGEAMVIEAKAYRGARGGILLFGPDFVSEGRRDDRDKRSV</sequence>
<reference evidence="1 2" key="1">
    <citation type="submission" date="2022-09" db="EMBL/GenBank/DDBJ databases">
        <title>Enrichment on poylsaccharides allowed isolation of novel metabolic and taxonomic groups of Haloarchaea.</title>
        <authorList>
            <person name="Sorokin D.Y."/>
            <person name="Elcheninov A.G."/>
            <person name="Khizhniak T.V."/>
            <person name="Kolganova T.V."/>
            <person name="Kublanov I.V."/>
        </authorList>
    </citation>
    <scope>NUCLEOTIDE SEQUENCE [LARGE SCALE GENOMIC DNA]</scope>
    <source>
        <strain evidence="1 2">AArc-curdl1</strain>
    </source>
</reference>
<comment type="caution">
    <text evidence="1">The sequence shown here is derived from an EMBL/GenBank/DDBJ whole genome shotgun (WGS) entry which is preliminary data.</text>
</comment>
<dbReference type="Proteomes" id="UP001321047">
    <property type="component" value="Unassembled WGS sequence"/>
</dbReference>